<keyword evidence="1" id="KW-0472">Membrane</keyword>
<dbReference type="PANTHER" id="PTHR43662">
    <property type="match status" value="1"/>
</dbReference>
<dbReference type="Proteomes" id="UP001322138">
    <property type="component" value="Unassembled WGS sequence"/>
</dbReference>
<dbReference type="PANTHER" id="PTHR43662:SF5">
    <property type="entry name" value="DUF1996 DOMAIN-CONTAINING PROTEIN"/>
    <property type="match status" value="1"/>
</dbReference>
<proteinExistence type="predicted"/>
<dbReference type="GeneID" id="87892123"/>
<name>A0ABR0FD53_9PEZI</name>
<sequence length="435" mass="48277">MNGQIQNLASNRRSWIYQRTAPLITARHGSKKKPMYYRETAKEARALPGERVYVGIYARIEAPRIPVFFWICSIQQRSLLLLLVFYFLVAKTIGKEKKKPMKWLTLSALIAPSQAALRFGCSTLTIQRLDPLVEPGALPSAHLHQIVGGDAFNASMSGDIGEQGTCTTCTFSEDFSNYWTAVMFFKHPNGTYKRVPIMQNTALPNGINGGMTVYYTQQDFNSNGNVKITSFPPGFRMVVGNPTTTSLSGSRANVGLKFVCLENKGTRFPELSDFPTKPCRGGIMTVHHFPACWDGKNVDSPDHQSHMYNTGKEAFQNAGPCPASHPVRMPQVAYETLWDTTQFNSMWPSGGANPFTLSYTDSKGYGTHADYLFGWKGDSLQRAMDHSCMFNACENGRPLKSQNVAAMNRCTIKKIVNEDTGDNWIKAMPGQTAAS</sequence>
<keyword evidence="4" id="KW-1185">Reference proteome</keyword>
<gene>
    <name evidence="3" type="ORF">QC761_0078860</name>
</gene>
<dbReference type="Pfam" id="PF09362">
    <property type="entry name" value="DUF1996"/>
    <property type="match status" value="1"/>
</dbReference>
<reference evidence="3 4" key="1">
    <citation type="journal article" date="2023" name="bioRxiv">
        <title>High-quality genome assemblies of four members of thePodospora anserinaspecies complex.</title>
        <authorList>
            <person name="Ament-Velasquez S.L."/>
            <person name="Vogan A.A."/>
            <person name="Wallerman O."/>
            <person name="Hartmann F."/>
            <person name="Gautier V."/>
            <person name="Silar P."/>
            <person name="Giraud T."/>
            <person name="Johannesson H."/>
        </authorList>
    </citation>
    <scope>NUCLEOTIDE SEQUENCE [LARGE SCALE GENOMIC DNA]</scope>
    <source>
        <strain evidence="3 4">CBS 112042</strain>
    </source>
</reference>
<evidence type="ECO:0000313" key="4">
    <source>
        <dbReference type="Proteomes" id="UP001322138"/>
    </source>
</evidence>
<protein>
    <recommendedName>
        <fullName evidence="2">DUF1996 domain-containing protein</fullName>
    </recommendedName>
</protein>
<keyword evidence="1" id="KW-1133">Transmembrane helix</keyword>
<accession>A0ABR0FD53</accession>
<evidence type="ECO:0000259" key="2">
    <source>
        <dbReference type="Pfam" id="PF09362"/>
    </source>
</evidence>
<keyword evidence="1" id="KW-0812">Transmembrane</keyword>
<dbReference type="InterPro" id="IPR018535">
    <property type="entry name" value="DUF1996"/>
</dbReference>
<dbReference type="EMBL" id="JAFFGZ010000007">
    <property type="protein sequence ID" value="KAK4641891.1"/>
    <property type="molecule type" value="Genomic_DNA"/>
</dbReference>
<evidence type="ECO:0000256" key="1">
    <source>
        <dbReference type="SAM" id="Phobius"/>
    </source>
</evidence>
<feature type="transmembrane region" description="Helical" evidence="1">
    <location>
        <begin position="67"/>
        <end position="89"/>
    </location>
</feature>
<dbReference type="RefSeq" id="XP_062730867.1">
    <property type="nucleotide sequence ID" value="XM_062872819.1"/>
</dbReference>
<evidence type="ECO:0000313" key="3">
    <source>
        <dbReference type="EMBL" id="KAK4641891.1"/>
    </source>
</evidence>
<comment type="caution">
    <text evidence="3">The sequence shown here is derived from an EMBL/GenBank/DDBJ whole genome shotgun (WGS) entry which is preliminary data.</text>
</comment>
<organism evidence="3 4">
    <name type="scientific">Podospora bellae-mahoneyi</name>
    <dbReference type="NCBI Taxonomy" id="2093777"/>
    <lineage>
        <taxon>Eukaryota</taxon>
        <taxon>Fungi</taxon>
        <taxon>Dikarya</taxon>
        <taxon>Ascomycota</taxon>
        <taxon>Pezizomycotina</taxon>
        <taxon>Sordariomycetes</taxon>
        <taxon>Sordariomycetidae</taxon>
        <taxon>Sordariales</taxon>
        <taxon>Podosporaceae</taxon>
        <taxon>Podospora</taxon>
    </lineage>
</organism>
<feature type="domain" description="DUF1996" evidence="2">
    <location>
        <begin position="130"/>
        <end position="375"/>
    </location>
</feature>